<dbReference type="EMBL" id="JACXSI010000031">
    <property type="protein sequence ID" value="MBD3109252.1"/>
    <property type="molecule type" value="Genomic_DNA"/>
</dbReference>
<dbReference type="PANTHER" id="PTHR43046:SF2">
    <property type="entry name" value="8-OXO-DGTP DIPHOSPHATASE-RELATED"/>
    <property type="match status" value="1"/>
</dbReference>
<evidence type="ECO:0000313" key="6">
    <source>
        <dbReference type="Proteomes" id="UP000602076"/>
    </source>
</evidence>
<name>A0A927HC44_9BACI</name>
<dbReference type="Pfam" id="PF00293">
    <property type="entry name" value="NUDIX"/>
    <property type="match status" value="1"/>
</dbReference>
<dbReference type="InterPro" id="IPR000086">
    <property type="entry name" value="NUDIX_hydrolase_dom"/>
</dbReference>
<dbReference type="PROSITE" id="PS51462">
    <property type="entry name" value="NUDIX"/>
    <property type="match status" value="1"/>
</dbReference>
<dbReference type="CDD" id="cd04677">
    <property type="entry name" value="NUDIX_Hydrolase"/>
    <property type="match status" value="1"/>
</dbReference>
<dbReference type="RefSeq" id="WP_190998791.1">
    <property type="nucleotide sequence ID" value="NZ_JACXSI010000031.1"/>
</dbReference>
<dbReference type="PROSITE" id="PS00893">
    <property type="entry name" value="NUDIX_BOX"/>
    <property type="match status" value="1"/>
</dbReference>
<dbReference type="AlphaFoldDB" id="A0A927HC44"/>
<dbReference type="Proteomes" id="UP000602076">
    <property type="component" value="Unassembled WGS sequence"/>
</dbReference>
<comment type="caution">
    <text evidence="5">The sequence shown here is derived from an EMBL/GenBank/DDBJ whole genome shotgun (WGS) entry which is preliminary data.</text>
</comment>
<comment type="cofactor">
    <cofactor evidence="1">
        <name>Mg(2+)</name>
        <dbReference type="ChEBI" id="CHEBI:18420"/>
    </cofactor>
</comment>
<evidence type="ECO:0000313" key="5">
    <source>
        <dbReference type="EMBL" id="MBD3109252.1"/>
    </source>
</evidence>
<dbReference type="SUPFAM" id="SSF55811">
    <property type="entry name" value="Nudix"/>
    <property type="match status" value="1"/>
</dbReference>
<proteinExistence type="inferred from homology"/>
<dbReference type="PRINTS" id="PR00502">
    <property type="entry name" value="NUDIXFAMILY"/>
</dbReference>
<keyword evidence="2 3" id="KW-0378">Hydrolase</keyword>
<dbReference type="GO" id="GO:0016787">
    <property type="term" value="F:hydrolase activity"/>
    <property type="evidence" value="ECO:0007669"/>
    <property type="project" value="UniProtKB-KW"/>
</dbReference>
<gene>
    <name evidence="5" type="ORF">IEO70_12935</name>
</gene>
<protein>
    <submittedName>
        <fullName evidence="5">NUDIX hydrolase</fullName>
    </submittedName>
</protein>
<dbReference type="PANTHER" id="PTHR43046">
    <property type="entry name" value="GDP-MANNOSE MANNOSYL HYDROLASE"/>
    <property type="match status" value="1"/>
</dbReference>
<dbReference type="Gene3D" id="3.90.79.10">
    <property type="entry name" value="Nucleoside Triphosphate Pyrophosphohydrolase"/>
    <property type="match status" value="1"/>
</dbReference>
<reference evidence="5" key="1">
    <citation type="submission" date="2020-09" db="EMBL/GenBank/DDBJ databases">
        <title>Bacillus faecalis sp. nov., a moderately halophilic bacterium isolated from cow faeces.</title>
        <authorList>
            <person name="Jiang L."/>
            <person name="Lee J."/>
        </authorList>
    </citation>
    <scope>NUCLEOTIDE SEQUENCE</scope>
    <source>
        <strain evidence="5">AGMB 02131</strain>
    </source>
</reference>
<evidence type="ECO:0000256" key="1">
    <source>
        <dbReference type="ARBA" id="ARBA00001946"/>
    </source>
</evidence>
<feature type="domain" description="Nudix hydrolase" evidence="4">
    <location>
        <begin position="15"/>
        <end position="150"/>
    </location>
</feature>
<evidence type="ECO:0000256" key="3">
    <source>
        <dbReference type="RuleBase" id="RU003476"/>
    </source>
</evidence>
<comment type="similarity">
    <text evidence="3">Belongs to the Nudix hydrolase family.</text>
</comment>
<evidence type="ECO:0000259" key="4">
    <source>
        <dbReference type="PROSITE" id="PS51462"/>
    </source>
</evidence>
<dbReference type="InterPro" id="IPR020084">
    <property type="entry name" value="NUDIX_hydrolase_CS"/>
</dbReference>
<evidence type="ECO:0000256" key="2">
    <source>
        <dbReference type="ARBA" id="ARBA00022801"/>
    </source>
</evidence>
<organism evidence="5 6">
    <name type="scientific">Peribacillus faecalis</name>
    <dbReference type="NCBI Taxonomy" id="2772559"/>
    <lineage>
        <taxon>Bacteria</taxon>
        <taxon>Bacillati</taxon>
        <taxon>Bacillota</taxon>
        <taxon>Bacilli</taxon>
        <taxon>Bacillales</taxon>
        <taxon>Bacillaceae</taxon>
        <taxon>Peribacillus</taxon>
    </lineage>
</organism>
<sequence length="150" mass="17135">MGYITDLRKEVGSRPLILTGACVLVMNQNQELLLQLRKDNQCWGLPGGSMETGETLEETAKRELEEETGLIANKLTLFNVYSGENFYYKYPHGDEVYVVVAAFICHDYEGILRRVENEVEQLKFFKLTDLPDNISPPDWPIIAAYTKEVI</sequence>
<keyword evidence="6" id="KW-1185">Reference proteome</keyword>
<dbReference type="InterPro" id="IPR015797">
    <property type="entry name" value="NUDIX_hydrolase-like_dom_sf"/>
</dbReference>
<accession>A0A927HC44</accession>
<dbReference type="InterPro" id="IPR020476">
    <property type="entry name" value="Nudix_hydrolase"/>
</dbReference>